<comment type="caution">
    <text evidence="1">The sequence shown here is derived from an EMBL/GenBank/DDBJ whole genome shotgun (WGS) entry which is preliminary data.</text>
</comment>
<dbReference type="RefSeq" id="WP_098469983.1">
    <property type="nucleotide sequence ID" value="NZ_PDJD01000001.1"/>
</dbReference>
<evidence type="ECO:0000313" key="1">
    <source>
        <dbReference type="EMBL" id="PFG21092.1"/>
    </source>
</evidence>
<dbReference type="Proteomes" id="UP000224915">
    <property type="component" value="Unassembled WGS sequence"/>
</dbReference>
<proteinExistence type="predicted"/>
<reference evidence="1 2" key="1">
    <citation type="submission" date="2017-10" db="EMBL/GenBank/DDBJ databases">
        <title>Sequencing the genomes of 1000 actinobacteria strains.</title>
        <authorList>
            <person name="Klenk H.-P."/>
        </authorList>
    </citation>
    <scope>NUCLEOTIDE SEQUENCE [LARGE SCALE GENOMIC DNA]</scope>
    <source>
        <strain evidence="1 2">DSM 21801</strain>
    </source>
</reference>
<name>A0A2A9D560_9MICO</name>
<gene>
    <name evidence="1" type="ORF">ATL40_2712</name>
</gene>
<accession>A0A2A9D560</accession>
<dbReference type="AlphaFoldDB" id="A0A2A9D560"/>
<dbReference type="OrthoDB" id="4965532at2"/>
<dbReference type="EMBL" id="PDJD01000001">
    <property type="protein sequence ID" value="PFG21092.1"/>
    <property type="molecule type" value="Genomic_DNA"/>
</dbReference>
<evidence type="ECO:0000313" key="2">
    <source>
        <dbReference type="Proteomes" id="UP000224915"/>
    </source>
</evidence>
<keyword evidence="2" id="KW-1185">Reference proteome</keyword>
<sequence length="89" mass="10078">MPWFAWIAIVAILVYGVSEGVQNVVKARNARPPGMVSESEHAADLAALESKLKHTISTRDEEIAQLRGRIEEQEYRLATVEKFLREARE</sequence>
<organism evidence="1 2">
    <name type="scientific">Serinibacter salmoneus</name>
    <dbReference type="NCBI Taxonomy" id="556530"/>
    <lineage>
        <taxon>Bacteria</taxon>
        <taxon>Bacillati</taxon>
        <taxon>Actinomycetota</taxon>
        <taxon>Actinomycetes</taxon>
        <taxon>Micrococcales</taxon>
        <taxon>Beutenbergiaceae</taxon>
        <taxon>Serinibacter</taxon>
    </lineage>
</organism>
<protein>
    <submittedName>
        <fullName evidence="1">Uncharacterized protein</fullName>
    </submittedName>
</protein>